<gene>
    <name evidence="3" type="ORF">LMG26845_02138</name>
</gene>
<keyword evidence="2" id="KW-1133">Transmembrane helix</keyword>
<reference evidence="3 4" key="1">
    <citation type="submission" date="2020-04" db="EMBL/GenBank/DDBJ databases">
        <authorList>
            <person name="De Canck E."/>
        </authorList>
    </citation>
    <scope>NUCLEOTIDE SEQUENCE [LARGE SCALE GENOMIC DNA]</scope>
    <source>
        <strain evidence="3 4">LMG 26845</strain>
    </source>
</reference>
<sequence length="86" mass="9368">MGNLAECNSGKTISQSMRKPRVASSGRLRAARTHWRPFVLGVLIVFTAAAVCGLYLHGSHQGEHAAMAIGWTLVGMLAIAYWVCRR</sequence>
<evidence type="ECO:0000256" key="2">
    <source>
        <dbReference type="SAM" id="Phobius"/>
    </source>
</evidence>
<feature type="transmembrane region" description="Helical" evidence="2">
    <location>
        <begin position="64"/>
        <end position="84"/>
    </location>
</feature>
<keyword evidence="2" id="KW-0812">Transmembrane</keyword>
<dbReference type="EMBL" id="CADIJR010000015">
    <property type="protein sequence ID" value="CAB3642093.1"/>
    <property type="molecule type" value="Genomic_DNA"/>
</dbReference>
<keyword evidence="4" id="KW-1185">Reference proteome</keyword>
<feature type="region of interest" description="Disordered" evidence="1">
    <location>
        <begin position="1"/>
        <end position="20"/>
    </location>
</feature>
<accession>A0A6J4ZSN4</accession>
<evidence type="ECO:0000256" key="1">
    <source>
        <dbReference type="SAM" id="MobiDB-lite"/>
    </source>
</evidence>
<proteinExistence type="predicted"/>
<dbReference type="Proteomes" id="UP000507979">
    <property type="component" value="Unassembled WGS sequence"/>
</dbReference>
<evidence type="ECO:0000313" key="3">
    <source>
        <dbReference type="EMBL" id="CAB3642093.1"/>
    </source>
</evidence>
<protein>
    <submittedName>
        <fullName evidence="3">Uncharacterized protein</fullName>
    </submittedName>
</protein>
<organism evidence="3 4">
    <name type="scientific">Achromobacter insuavis</name>
    <dbReference type="NCBI Taxonomy" id="1287735"/>
    <lineage>
        <taxon>Bacteria</taxon>
        <taxon>Pseudomonadati</taxon>
        <taxon>Pseudomonadota</taxon>
        <taxon>Betaproteobacteria</taxon>
        <taxon>Burkholderiales</taxon>
        <taxon>Alcaligenaceae</taxon>
        <taxon>Achromobacter</taxon>
    </lineage>
</organism>
<keyword evidence="2" id="KW-0472">Membrane</keyword>
<feature type="transmembrane region" description="Helical" evidence="2">
    <location>
        <begin position="37"/>
        <end position="58"/>
    </location>
</feature>
<dbReference type="AlphaFoldDB" id="A0A6J4ZSN4"/>
<name>A0A6J4ZSN4_9BURK</name>
<evidence type="ECO:0000313" key="4">
    <source>
        <dbReference type="Proteomes" id="UP000507979"/>
    </source>
</evidence>